<dbReference type="RefSeq" id="WP_394831271.1">
    <property type="nucleotide sequence ID" value="NZ_CP089929.1"/>
</dbReference>
<dbReference type="InterPro" id="IPR050490">
    <property type="entry name" value="Bact_solute-bd_prot1"/>
</dbReference>
<dbReference type="Pfam" id="PF13416">
    <property type="entry name" value="SBP_bac_8"/>
    <property type="match status" value="1"/>
</dbReference>
<name>A0ABZ2KSZ8_9BACT</name>
<accession>A0ABZ2KSZ8</accession>
<sequence length="482" mass="52547">MDGSTPVSRRSLLHGMGALGALAYLPGCKGGSKESVGAATESVGDGWARYKGTTINFISENTPPSAAIAANLKPFEELTGIKVNISQMELTKLVEKVSLDFSSGQAGFHVIYADPYQVLAPFSEGLVDLTKFLDKKDFPALENGLSDFISTQLDAGGRFLDRQKLYALPYDTPTMIWHYRADLFEKHKDKMAHDLGFDPTPSIQLTWEQYYAIARWFDKNAKSEIPYGTGHQAKQHDALMCDFSNVLWAYGGDYFQAGPELGLVGTKKPGKSTLSGNEAIAAAEFYNKLLKLAHPGSRTWDWDGVASAFQAGQLAMCPNWHEFAASNEKALPGKVGYAPLPRGPKRSANIWGGTGVGINANASDKEQAAAWLFINWATSPATQFMTLASEKGGGTPTRRSVYARPDVEAAKKRPSQLPNILAAEAVNEAWKPENIGLRPKVATWNQLDTILFTQVSRMLAGEIKPDEAMRSSAEKFDVVNKV</sequence>
<evidence type="ECO:0000313" key="6">
    <source>
        <dbReference type="Proteomes" id="UP001374803"/>
    </source>
</evidence>
<dbReference type="SUPFAM" id="SSF53850">
    <property type="entry name" value="Periplasmic binding protein-like II"/>
    <property type="match status" value="1"/>
</dbReference>
<dbReference type="PANTHER" id="PTHR43649:SF34">
    <property type="entry name" value="ABC TRANSPORTER PERIPLASMIC-BINDING PROTEIN YCJN-RELATED"/>
    <property type="match status" value="1"/>
</dbReference>
<comment type="subcellular location">
    <subcellularLocation>
        <location evidence="1">Periplasm</location>
    </subcellularLocation>
</comment>
<reference evidence="5" key="1">
    <citation type="submission" date="2021-12" db="EMBL/GenBank/DDBJ databases">
        <title>Discovery of the Pendulisporaceae a myxobacterial family with distinct sporulation behavior and unique specialized metabolism.</title>
        <authorList>
            <person name="Garcia R."/>
            <person name="Popoff A."/>
            <person name="Bader C.D."/>
            <person name="Loehr J."/>
            <person name="Walesch S."/>
            <person name="Walt C."/>
            <person name="Boldt J."/>
            <person name="Bunk B."/>
            <person name="Haeckl F.J.F.P.J."/>
            <person name="Gunesch A.P."/>
            <person name="Birkelbach J."/>
            <person name="Nuebel U."/>
            <person name="Pietschmann T."/>
            <person name="Bach T."/>
            <person name="Mueller R."/>
        </authorList>
    </citation>
    <scope>NUCLEOTIDE SEQUENCE</scope>
    <source>
        <strain evidence="5">MSr11367</strain>
    </source>
</reference>
<keyword evidence="3" id="KW-0813">Transport</keyword>
<evidence type="ECO:0000256" key="2">
    <source>
        <dbReference type="ARBA" id="ARBA00008520"/>
    </source>
</evidence>
<protein>
    <submittedName>
        <fullName evidence="5">Extracellular solute-binding protein</fullName>
    </submittedName>
</protein>
<dbReference type="InterPro" id="IPR006059">
    <property type="entry name" value="SBP"/>
</dbReference>
<evidence type="ECO:0000313" key="5">
    <source>
        <dbReference type="EMBL" id="WXB01655.1"/>
    </source>
</evidence>
<dbReference type="PROSITE" id="PS51318">
    <property type="entry name" value="TAT"/>
    <property type="match status" value="1"/>
</dbReference>
<gene>
    <name evidence="5" type="ORF">LVJ94_32650</name>
</gene>
<evidence type="ECO:0000256" key="3">
    <source>
        <dbReference type="ARBA" id="ARBA00022448"/>
    </source>
</evidence>
<dbReference type="InterPro" id="IPR006311">
    <property type="entry name" value="TAT_signal"/>
</dbReference>
<dbReference type="EMBL" id="CP089983">
    <property type="protein sequence ID" value="WXB01655.1"/>
    <property type="molecule type" value="Genomic_DNA"/>
</dbReference>
<evidence type="ECO:0000256" key="4">
    <source>
        <dbReference type="ARBA" id="ARBA00022729"/>
    </source>
</evidence>
<organism evidence="5 6">
    <name type="scientific">Pendulispora rubella</name>
    <dbReference type="NCBI Taxonomy" id="2741070"/>
    <lineage>
        <taxon>Bacteria</taxon>
        <taxon>Pseudomonadati</taxon>
        <taxon>Myxococcota</taxon>
        <taxon>Myxococcia</taxon>
        <taxon>Myxococcales</taxon>
        <taxon>Sorangiineae</taxon>
        <taxon>Pendulisporaceae</taxon>
        <taxon>Pendulispora</taxon>
    </lineage>
</organism>
<keyword evidence="4" id="KW-0732">Signal</keyword>
<keyword evidence="6" id="KW-1185">Reference proteome</keyword>
<evidence type="ECO:0000256" key="1">
    <source>
        <dbReference type="ARBA" id="ARBA00004418"/>
    </source>
</evidence>
<dbReference type="Proteomes" id="UP001374803">
    <property type="component" value="Chromosome"/>
</dbReference>
<dbReference type="Gene3D" id="3.40.190.10">
    <property type="entry name" value="Periplasmic binding protein-like II"/>
    <property type="match status" value="2"/>
</dbReference>
<dbReference type="PANTHER" id="PTHR43649">
    <property type="entry name" value="ARABINOSE-BINDING PROTEIN-RELATED"/>
    <property type="match status" value="1"/>
</dbReference>
<proteinExistence type="inferred from homology"/>
<comment type="similarity">
    <text evidence="2">Belongs to the bacterial solute-binding protein 1 family.</text>
</comment>